<sequence length="160" mass="19407">MWHGHWFNDHYVYPSYATLYDERYFTFCEFAYQALYNFWGRVGDALSKTHITKLKPRDIDFARVIDAINVDPNVNSNSHFVWLKNFKDNDYNSMNDDRKQTVHYETITSKLKRDHLKAFSNRSDVEVRQNWIESRVDYFVNHFQLCLEGLREVTLFWETK</sequence>
<keyword evidence="2" id="KW-1185">Reference proteome</keyword>
<comment type="caution">
    <text evidence="1">The sequence shown here is derived from an EMBL/GenBank/DDBJ whole genome shotgun (WGS) entry which is preliminary data.</text>
</comment>
<proteinExistence type="predicted"/>
<evidence type="ECO:0000313" key="2">
    <source>
        <dbReference type="Proteomes" id="UP000598820"/>
    </source>
</evidence>
<evidence type="ECO:0000313" key="1">
    <source>
        <dbReference type="EMBL" id="MBD2704820.1"/>
    </source>
</evidence>
<reference evidence="1" key="1">
    <citation type="submission" date="2020-09" db="EMBL/GenBank/DDBJ databases">
        <authorList>
            <person name="Kim M.K."/>
        </authorList>
    </citation>
    <scope>NUCLEOTIDE SEQUENCE</scope>
    <source>
        <strain evidence="1">BT702</strain>
    </source>
</reference>
<gene>
    <name evidence="1" type="ORF">IC229_29585</name>
</gene>
<protein>
    <submittedName>
        <fullName evidence="1">Uncharacterized protein</fullName>
    </submittedName>
</protein>
<name>A0A927AUU4_9BACT</name>
<dbReference type="Proteomes" id="UP000598820">
    <property type="component" value="Unassembled WGS sequence"/>
</dbReference>
<organism evidence="1 2">
    <name type="scientific">Spirosoma profusum</name>
    <dbReference type="NCBI Taxonomy" id="2771354"/>
    <lineage>
        <taxon>Bacteria</taxon>
        <taxon>Pseudomonadati</taxon>
        <taxon>Bacteroidota</taxon>
        <taxon>Cytophagia</taxon>
        <taxon>Cytophagales</taxon>
        <taxon>Cytophagaceae</taxon>
        <taxon>Spirosoma</taxon>
    </lineage>
</organism>
<dbReference type="EMBL" id="JACWZY010000037">
    <property type="protein sequence ID" value="MBD2704820.1"/>
    <property type="molecule type" value="Genomic_DNA"/>
</dbReference>
<accession>A0A927AUU4</accession>
<dbReference type="RefSeq" id="WP_190891705.1">
    <property type="nucleotide sequence ID" value="NZ_JACWZY010000037.1"/>
</dbReference>
<dbReference type="AlphaFoldDB" id="A0A927AUU4"/>